<dbReference type="EMBL" id="CDMZ01003468">
    <property type="protein sequence ID" value="CEM46484.1"/>
    <property type="molecule type" value="Genomic_DNA"/>
</dbReference>
<organism evidence="3">
    <name type="scientific">Chromera velia CCMP2878</name>
    <dbReference type="NCBI Taxonomy" id="1169474"/>
    <lineage>
        <taxon>Eukaryota</taxon>
        <taxon>Sar</taxon>
        <taxon>Alveolata</taxon>
        <taxon>Colpodellida</taxon>
        <taxon>Chromeraceae</taxon>
        <taxon>Chromera</taxon>
    </lineage>
</organism>
<feature type="region of interest" description="Disordered" evidence="2">
    <location>
        <begin position="204"/>
        <end position="245"/>
    </location>
</feature>
<sequence>MWKWFAALKTHFAGPPGDLLTVSNLRRLTGRMEDAETHAHGWPFVSPRETDDVIDRGVTGRLWESVVTGLSGIAAANADRNPLIPPHSLLSQYASDFDSSPNSKNFSEHREKEEMPKPRQQNGEGGHGKVTKVPPQLLETIAKLLSPEDINSIQRINAQVHNAIHTNTGFPSSAHAEHDQTHEAENILPAPLSTLPCLASLSPIELPRRTSPPRPINHNHNSPSAKASSLLSTQGDGVADSRGAQAFRVPKNCTEAETRHFERMSRKISAVEEKPTKEGIEKQEIHQTGSSAGARGSHRHRGETGAEVPFRVVPRTGEREASRALYLWLSERLASPPLDTFQPPFCQSFYPAGDGGREERESEGGHESKGTAVDGDTNRDTQRGEEKIQDGDGEYQDSLPAPTRDSSLEKDSEAGGVLKEGVPVHTSREILSHQQEPGGQQEAETGEAEEPSVPAPSPSEAASAHTKMERGFPRALSALEREVRGDGETGDGSTQYERLRRIHMNSIVQVLEAVAARDGTRCKETGALLKGVGEVLVHLEWVSALERRQRTERMEAAVEGIREMAEVSLDVLRASKDLQRVKDGLLRGRIEMSSYCSRLEWKLRDSVNIAAAERARRGELETRVTELERELADTKEALENKKSSKSKGTDPMFPLCAFGFLSPEQWQSRAREQGFALESVADTLQGEMDRRNRGGEEGAVQSREVPRGFSALATIPREALQVVPGVENEHDAYLHAQEGWRGLDDVDGDAAAVVEAEQEETGDSAQGEESQKRPLQSEQDPAKVQQKEEDEMTKTPAEAGGDLSSPLVNGAMKEKTQTGEKGEATEERGGSTRERERKTSARKVRMSPQGNQSLGPLTDLDVQPPPAAGGGTGTYAHGSHPYVRGDSSLASGNSLSHTARSVSVAAASPRFTAQRPQSQEQHQQQQQQEAQMQGQGIGWEAGGSALLPAASASHDAASLLALPPQGGDRHSLSVLGQRAASGQTLASIVQRENSKLKQLLRTILELLIPLARSPAAAWVLHARPSLRKRVETADKLVTLSLQAAYEMGGGGDVGRRREKAEKKWQELLKERDAEIDQLRSKIRLLEEFNEFREQRLREEREAALGLGKEKTGGESAITAGGENDQEKGGDEQSDLQKDSQKDSPGRAGSKSNMQRKGGSPARSSSRLKSRQGTRQKGLNASEASLRSYNGGGEGGTQPELMIQGDHTDLDSFLTLVRSFQRWSLLSPSLLRVLGLSTIPILPSDKQTKMLVTHADKTDKEAATLAETKVSSRPAVPLNSFAPLLDEQEDEENGDKQAVDFGASFKGVPIGKGSETTRDRRACRRAEKEKEALGESTASKNATQLKKGKSLALSSTSRGQSVAAEGTRDPELRRAFAVALASRMTRSDLCRLLADLYDWRFEEEQKQKQRKWGGTREREGREKEKVVRWTDGAASRGAPPSSIRKRALAMSVREYFLQRYGIRMVSRRGLSELSFFLWTRRRLQLLGQARLLLRQASGRFLGDGGGDVPDVSSLSWICLQTFRDFVEEAFPPGTPASSACLRAGEGASRRLHERLGGEVDAYFQSDSRTRMEKETEWGIRQEREQFAFEVLSVCQHLKRLSRRGEDPPEVYSSESSGEGFPLSLWEALEAALEGWRLIEIGGEDAVKSESNSSGRNHAEVISLIPLVDAFIQADRGASGVLTPSQQAQGLRSLPGLSRAWESSGPLGFGLRGRLTEEIPGGMPARCTLSQYLALYGGLFVSVVVSLAQQGHAQLSMAASRPPRLLGKFDGGSLSSSERERERGGGSNGAMVEWALRVGEQVHQEFRQMERTLAALLSSLVHSEEPRDREFCVQLRGRLRKHRLMLRRLRSPVSIEGIEEQTGLLGVSAGMDSQSPRSPSLPSGRGRGDDKLGAGVEILHNFRALLVLLIGFQSYIEAEVPQITQLRTPSAVQEECLVLRRVVESMWRGALSLSAYSNVQKQLSFGGGDDFGGPLPSLGTSTLSAVPLLRALENAAAAAAPSSAGGWGEAAGSSGGGGNRRVSIAGIPRLPGLNQSAASASGYRRTSAAIQLEESSPVLRARQQALQLSASSARPQVRDGPLSLPEGSHQSRSEPDGAGGVFGLQESEAAAVAAGSPALASSRAVLGEAAMRAARLREEIEGTGPAWGSSD</sequence>
<feature type="coiled-coil region" evidence="1">
    <location>
        <begin position="610"/>
        <end position="644"/>
    </location>
</feature>
<feature type="compositionally biased region" description="Polar residues" evidence="2">
    <location>
        <begin position="92"/>
        <end position="105"/>
    </location>
</feature>
<feature type="region of interest" description="Disordered" evidence="2">
    <location>
        <begin position="1309"/>
        <end position="1366"/>
    </location>
</feature>
<evidence type="ECO:0000256" key="2">
    <source>
        <dbReference type="SAM" id="MobiDB-lite"/>
    </source>
</evidence>
<accession>A0A0G4HQD0</accession>
<feature type="compositionally biased region" description="Basic and acidic residues" evidence="2">
    <location>
        <begin position="687"/>
        <end position="696"/>
    </location>
</feature>
<name>A0A0G4HQD0_9ALVE</name>
<protein>
    <submittedName>
        <fullName evidence="3">Uncharacterized protein</fullName>
    </submittedName>
</protein>
<feature type="region of interest" description="Disordered" evidence="2">
    <location>
        <begin position="755"/>
        <end position="894"/>
    </location>
</feature>
<feature type="compositionally biased region" description="Basic and acidic residues" evidence="2">
    <location>
        <begin position="1314"/>
        <end position="1332"/>
    </location>
</feature>
<feature type="compositionally biased region" description="Basic and acidic residues" evidence="2">
    <location>
        <begin position="812"/>
        <end position="839"/>
    </location>
</feature>
<feature type="compositionally biased region" description="Low complexity" evidence="2">
    <location>
        <begin position="1871"/>
        <end position="1882"/>
    </location>
</feature>
<feature type="compositionally biased region" description="Polar residues" evidence="2">
    <location>
        <begin position="763"/>
        <end position="779"/>
    </location>
</feature>
<feature type="region of interest" description="Disordered" evidence="2">
    <location>
        <begin position="2065"/>
        <end position="2099"/>
    </location>
</feature>
<feature type="region of interest" description="Disordered" evidence="2">
    <location>
        <begin position="686"/>
        <end position="705"/>
    </location>
</feature>
<feature type="compositionally biased region" description="Basic and acidic residues" evidence="2">
    <location>
        <begin position="1124"/>
        <end position="1144"/>
    </location>
</feature>
<feature type="region of interest" description="Disordered" evidence="2">
    <location>
        <begin position="1864"/>
        <end position="1885"/>
    </location>
</feature>
<feature type="compositionally biased region" description="Basic and acidic residues" evidence="2">
    <location>
        <begin position="106"/>
        <end position="117"/>
    </location>
</feature>
<feature type="compositionally biased region" description="Low complexity" evidence="2">
    <location>
        <begin position="434"/>
        <end position="443"/>
    </location>
</feature>
<feature type="compositionally biased region" description="Basic and acidic residues" evidence="2">
    <location>
        <begin position="376"/>
        <end position="390"/>
    </location>
</feature>
<gene>
    <name evidence="3" type="ORF">Cvel_7925</name>
</gene>
<feature type="region of interest" description="Disordered" evidence="2">
    <location>
        <begin position="92"/>
        <end position="132"/>
    </location>
</feature>
<feature type="region of interest" description="Disordered" evidence="2">
    <location>
        <begin position="337"/>
        <end position="468"/>
    </location>
</feature>
<reference evidence="3" key="1">
    <citation type="submission" date="2014-11" db="EMBL/GenBank/DDBJ databases">
        <authorList>
            <person name="Otto D Thomas"/>
            <person name="Naeem Raeece"/>
        </authorList>
    </citation>
    <scope>NUCLEOTIDE SEQUENCE</scope>
</reference>
<feature type="compositionally biased region" description="Polar residues" evidence="2">
    <location>
        <begin position="218"/>
        <end position="235"/>
    </location>
</feature>
<keyword evidence="1" id="KW-0175">Coiled coil</keyword>
<feature type="region of interest" description="Disordered" evidence="2">
    <location>
        <begin position="1766"/>
        <end position="1785"/>
    </location>
</feature>
<feature type="compositionally biased region" description="Basic and acidic residues" evidence="2">
    <location>
        <begin position="355"/>
        <end position="369"/>
    </location>
</feature>
<feature type="compositionally biased region" description="Polar residues" evidence="2">
    <location>
        <begin position="1174"/>
        <end position="1187"/>
    </location>
</feature>
<feature type="compositionally biased region" description="Basic and acidic residues" evidence="2">
    <location>
        <begin position="271"/>
        <end position="285"/>
    </location>
</feature>
<dbReference type="VEuPathDB" id="CryptoDB:Cvel_7925"/>
<feature type="region of interest" description="Disordered" evidence="2">
    <location>
        <begin position="271"/>
        <end position="315"/>
    </location>
</feature>
<feature type="region of interest" description="Disordered" evidence="2">
    <location>
        <begin position="910"/>
        <end position="935"/>
    </location>
</feature>
<feature type="coiled-coil region" evidence="1">
    <location>
        <begin position="1057"/>
        <end position="1101"/>
    </location>
</feature>
<feature type="compositionally biased region" description="Basic and acidic residues" evidence="2">
    <location>
        <begin position="1103"/>
        <end position="1112"/>
    </location>
</feature>
<feature type="region of interest" description="Disordered" evidence="2">
    <location>
        <begin position="1103"/>
        <end position="1200"/>
    </location>
</feature>
<evidence type="ECO:0000256" key="1">
    <source>
        <dbReference type="SAM" id="Coils"/>
    </source>
</evidence>
<proteinExistence type="predicted"/>
<feature type="compositionally biased region" description="Low complexity" evidence="2">
    <location>
        <begin position="910"/>
        <end position="934"/>
    </location>
</feature>
<evidence type="ECO:0000313" key="3">
    <source>
        <dbReference type="EMBL" id="CEM46484.1"/>
    </source>
</evidence>